<dbReference type="EMBL" id="CYKH01000202">
    <property type="protein sequence ID" value="CUE83853.1"/>
    <property type="molecule type" value="Genomic_DNA"/>
</dbReference>
<evidence type="ECO:0000313" key="3">
    <source>
        <dbReference type="EMBL" id="CUE83853.1"/>
    </source>
</evidence>
<dbReference type="Pfam" id="PF01253">
    <property type="entry name" value="SUI1"/>
    <property type="match status" value="1"/>
</dbReference>
<dbReference type="PROSITE" id="PS50296">
    <property type="entry name" value="SUI1"/>
    <property type="match status" value="1"/>
</dbReference>
<dbReference type="AlphaFoldDB" id="A0A0S4INV2"/>
<organism evidence="3 4">
    <name type="scientific">Bodo saltans</name>
    <name type="common">Flagellated protozoan</name>
    <dbReference type="NCBI Taxonomy" id="75058"/>
    <lineage>
        <taxon>Eukaryota</taxon>
        <taxon>Discoba</taxon>
        <taxon>Euglenozoa</taxon>
        <taxon>Kinetoplastea</taxon>
        <taxon>Metakinetoplastina</taxon>
        <taxon>Eubodonida</taxon>
        <taxon>Bodonidae</taxon>
        <taxon>Bodo</taxon>
    </lineage>
</organism>
<dbReference type="Gene3D" id="3.30.780.10">
    <property type="entry name" value="SUI1-like domain"/>
    <property type="match status" value="1"/>
</dbReference>
<evidence type="ECO:0000313" key="4">
    <source>
        <dbReference type="Proteomes" id="UP000051952"/>
    </source>
</evidence>
<name>A0A0S4INV2_BODSA</name>
<dbReference type="Gene3D" id="3.10.400.20">
    <property type="match status" value="1"/>
</dbReference>
<dbReference type="Proteomes" id="UP000051952">
    <property type="component" value="Unassembled WGS sequence"/>
</dbReference>
<dbReference type="InterPro" id="IPR039757">
    <property type="entry name" value="EIF2D"/>
</dbReference>
<dbReference type="GO" id="GO:0003743">
    <property type="term" value="F:translation initiation factor activity"/>
    <property type="evidence" value="ECO:0007669"/>
    <property type="project" value="InterPro"/>
</dbReference>
<evidence type="ECO:0000256" key="1">
    <source>
        <dbReference type="SAM" id="MobiDB-lite"/>
    </source>
</evidence>
<dbReference type="GO" id="GO:0001731">
    <property type="term" value="P:formation of translation preinitiation complex"/>
    <property type="evidence" value="ECO:0007669"/>
    <property type="project" value="InterPro"/>
</dbReference>
<keyword evidence="4" id="KW-1185">Reference proteome</keyword>
<feature type="region of interest" description="Disordered" evidence="1">
    <location>
        <begin position="394"/>
        <end position="420"/>
    </location>
</feature>
<sequence length="885" mass="95970">MFRKKHTIKSKNVVGGKEQKQLREQALALYGITEAVWAPLLLLEQPEGDNNNSSATAEEIVGGIADAFFPKKSQCVQLKWIYGGATTATSEIIVVNDVPLLVIVDRVTEFDTASQLLRGVSTTTAAICTPTIFGFLRLRQCVSELICTKRPALRAAWERKQWISPVTPHTFAVPGVDAIMPMLTTTISTEVPPRGIVVWVNENTSTFLFRGAHLMGGGVLCVTQHHPPSSSHPASSGSSSCKPPAPLEVGDVANICVVNNPIPVAVGLLTPALVKAFNRPNPATISLRAPHYPESVHATYLSQMSPSVDGPAVFVVSSLGDDLWSEHVDGYRVFCTAKSKLNKESPLVIPPSHKGEGDASAPTPMGFDNFDLLGVRTAQQEQKRALAAAAAAAAASDENNNSGDAVVDGVNPAEEGTTELDTVDEALEEEEEQGTEVDDVEADDIEQEDVDWWSLFPTVESLLEFSLAEVVRAVKPSQLPLPTTSLVSLLPRCLPHGLPLLLDGRGDGAAATPGSEDPRVVLLTTRQIDWKKTLFKKALTLLTQFKGGDGLFDLKETKPGVHAVVKLYKSSLAMRDHKRKYQEFLNVVHYPALDDDDERVATEAAIRLGEEGGAGLRLRAELRIASLQFFFRPQHGLHADLLKLFMTGKWPQPDVEDSSTAAAVAAAPTVRPQDDDDDDDDEDDAARSATKGLATLKQLRDHLRAYASANGLLLTSAGQPPNVIINSLLRHLWPANKDDVPDTMPLLQLDALVERKFCPMHLIQYAVSDAASAAGVPVPRPRLRNGRPSMIFVHTEKRSGNKYVTIVKGLDAYGFALEVLALAWKHRFATSVAIVDPVVKENLVLKSGTKVAKLVQLQGRHNMEQHLTSEMGLPMSSISVRNTNK</sequence>
<accession>A0A0S4INV2</accession>
<feature type="domain" description="SUI1" evidence="2">
    <location>
        <begin position="791"/>
        <end position="861"/>
    </location>
</feature>
<proteinExistence type="predicted"/>
<dbReference type="PANTHER" id="PTHR12217">
    <property type="entry name" value="EUKARYOTIC TRANSLATION INITIATION FACTOR 2D"/>
    <property type="match status" value="1"/>
</dbReference>
<dbReference type="SUPFAM" id="SSF55159">
    <property type="entry name" value="eIF1-like"/>
    <property type="match status" value="1"/>
</dbReference>
<reference evidence="4" key="1">
    <citation type="submission" date="2015-09" db="EMBL/GenBank/DDBJ databases">
        <authorList>
            <consortium name="Pathogen Informatics"/>
        </authorList>
    </citation>
    <scope>NUCLEOTIDE SEQUENCE [LARGE SCALE GENOMIC DNA]</scope>
    <source>
        <strain evidence="4">Lake Konstanz</strain>
    </source>
</reference>
<dbReference type="OrthoDB" id="199771at2759"/>
<feature type="compositionally biased region" description="Acidic residues" evidence="1">
    <location>
        <begin position="674"/>
        <end position="684"/>
    </location>
</feature>
<evidence type="ECO:0000259" key="2">
    <source>
        <dbReference type="PROSITE" id="PS50296"/>
    </source>
</evidence>
<dbReference type="InterPro" id="IPR001950">
    <property type="entry name" value="SUI1"/>
</dbReference>
<dbReference type="PANTHER" id="PTHR12217:SF4">
    <property type="entry name" value="EUKARYOTIC TRANSLATION INITIATION FACTOR 2D"/>
    <property type="match status" value="1"/>
</dbReference>
<dbReference type="VEuPathDB" id="TriTrypDB:BSAL_56760"/>
<gene>
    <name evidence="3" type="ORF">BSAL_56760</name>
</gene>
<dbReference type="InterPro" id="IPR036877">
    <property type="entry name" value="SUI1_dom_sf"/>
</dbReference>
<protein>
    <recommendedName>
        <fullName evidence="2">SUI1 domain-containing protein</fullName>
    </recommendedName>
</protein>
<feature type="region of interest" description="Disordered" evidence="1">
    <location>
        <begin position="655"/>
        <end position="686"/>
    </location>
</feature>